<organism evidence="1 2">
    <name type="scientific">Longimycelium tulufanense</name>
    <dbReference type="NCBI Taxonomy" id="907463"/>
    <lineage>
        <taxon>Bacteria</taxon>
        <taxon>Bacillati</taxon>
        <taxon>Actinomycetota</taxon>
        <taxon>Actinomycetes</taxon>
        <taxon>Pseudonocardiales</taxon>
        <taxon>Pseudonocardiaceae</taxon>
        <taxon>Longimycelium</taxon>
    </lineage>
</organism>
<comment type="caution">
    <text evidence="1">The sequence shown here is derived from an EMBL/GenBank/DDBJ whole genome shotgun (WGS) entry which is preliminary data.</text>
</comment>
<evidence type="ECO:0000313" key="1">
    <source>
        <dbReference type="EMBL" id="GGM65134.1"/>
    </source>
</evidence>
<keyword evidence="2" id="KW-1185">Reference proteome</keyword>
<dbReference type="AlphaFoldDB" id="A0A8J3CEY9"/>
<dbReference type="RefSeq" id="WP_189059818.1">
    <property type="nucleotide sequence ID" value="NZ_BMMK01000019.1"/>
</dbReference>
<name>A0A8J3CEY9_9PSEU</name>
<proteinExistence type="predicted"/>
<reference evidence="1" key="2">
    <citation type="submission" date="2020-09" db="EMBL/GenBank/DDBJ databases">
        <authorList>
            <person name="Sun Q."/>
            <person name="Zhou Y."/>
        </authorList>
    </citation>
    <scope>NUCLEOTIDE SEQUENCE</scope>
    <source>
        <strain evidence="1">CGMCC 4.5737</strain>
    </source>
</reference>
<protein>
    <submittedName>
        <fullName evidence="1">Uncharacterized protein</fullName>
    </submittedName>
</protein>
<evidence type="ECO:0000313" key="2">
    <source>
        <dbReference type="Proteomes" id="UP000637578"/>
    </source>
</evidence>
<gene>
    <name evidence="1" type="ORF">GCM10012275_39610</name>
</gene>
<dbReference type="EMBL" id="BMMK01000019">
    <property type="protein sequence ID" value="GGM65134.1"/>
    <property type="molecule type" value="Genomic_DNA"/>
</dbReference>
<reference evidence="1" key="1">
    <citation type="journal article" date="2014" name="Int. J. Syst. Evol. Microbiol.">
        <title>Complete genome sequence of Corynebacterium casei LMG S-19264T (=DSM 44701T), isolated from a smear-ripened cheese.</title>
        <authorList>
            <consortium name="US DOE Joint Genome Institute (JGI-PGF)"/>
            <person name="Walter F."/>
            <person name="Albersmeier A."/>
            <person name="Kalinowski J."/>
            <person name="Ruckert C."/>
        </authorList>
    </citation>
    <scope>NUCLEOTIDE SEQUENCE</scope>
    <source>
        <strain evidence="1">CGMCC 4.5737</strain>
    </source>
</reference>
<sequence length="80" mass="9152">MTTQYLDMAGVGRALRRPVSRQVVTKWRERYPSDSPHPFPAPDVMVGAVPGWSDERLPEIEAWREKLPGRTGRPRKAQPE</sequence>
<dbReference type="Proteomes" id="UP000637578">
    <property type="component" value="Unassembled WGS sequence"/>
</dbReference>
<accession>A0A8J3CEY9</accession>